<reference evidence="2" key="2">
    <citation type="submission" date="2020-12" db="EMBL/GenBank/DDBJ databases">
        <title>New Spironucleus salmonicida genome in near-complete chromosomes.</title>
        <authorList>
            <person name="Xu F."/>
            <person name="Kurt Z."/>
            <person name="Jimenez-Gonzalez A."/>
            <person name="Astvaldsson A."/>
            <person name="Andersson J.O."/>
            <person name="Svard S.G."/>
        </authorList>
    </citation>
    <scope>NUCLEOTIDE SEQUENCE</scope>
    <source>
        <strain evidence="2">ATCC 50377</strain>
    </source>
</reference>
<evidence type="ECO:0000313" key="1">
    <source>
        <dbReference type="EMBL" id="EST47604.1"/>
    </source>
</evidence>
<keyword evidence="3" id="KW-1185">Reference proteome</keyword>
<protein>
    <submittedName>
        <fullName evidence="1">Uncharacterized protein</fullName>
    </submittedName>
</protein>
<dbReference type="AlphaFoldDB" id="V6M2W2"/>
<dbReference type="EMBL" id="KI546038">
    <property type="protein sequence ID" value="EST47604.1"/>
    <property type="molecule type" value="Genomic_DNA"/>
</dbReference>
<name>V6M2W2_9EUKA</name>
<accession>V6M2W2</accession>
<proteinExistence type="predicted"/>
<reference evidence="1 2" key="1">
    <citation type="journal article" date="2014" name="PLoS Genet.">
        <title>The Genome of Spironucleus salmonicida Highlights a Fish Pathogen Adapted to Fluctuating Environments.</title>
        <authorList>
            <person name="Xu F."/>
            <person name="Jerlstrom-Hultqvist J."/>
            <person name="Einarsson E."/>
            <person name="Astvaldsson A."/>
            <person name="Svard S.G."/>
            <person name="Andersson J.O."/>
        </authorList>
    </citation>
    <scope>NUCLEOTIDE SEQUENCE</scope>
    <source>
        <strain evidence="2">ATCC 50377</strain>
    </source>
</reference>
<dbReference type="VEuPathDB" id="GiardiaDB:SS50377_23027"/>
<gene>
    <name evidence="1" type="ORF">SS50377_12299</name>
    <name evidence="2" type="ORF">SS50377_23027</name>
</gene>
<sequence>MHTSQERCFMLKIPDYTNRFYADVEKKKIYFPQFVFPQQEEAYRRKRIKEQLEAMQFKSVTLKNIDFKLKGQQSVKLSEIENYVSKATHKRDFGSPISSPRIDITSRPQSELRKFTNNKQQQIFIDSDAGFAPTSCRRSRLLSIQ</sequence>
<evidence type="ECO:0000313" key="2">
    <source>
        <dbReference type="EMBL" id="KAH0575394.1"/>
    </source>
</evidence>
<dbReference type="EMBL" id="AUWU02000003">
    <property type="protein sequence ID" value="KAH0575394.1"/>
    <property type="molecule type" value="Genomic_DNA"/>
</dbReference>
<organism evidence="1">
    <name type="scientific">Spironucleus salmonicida</name>
    <dbReference type="NCBI Taxonomy" id="348837"/>
    <lineage>
        <taxon>Eukaryota</taxon>
        <taxon>Metamonada</taxon>
        <taxon>Diplomonadida</taxon>
        <taxon>Hexamitidae</taxon>
        <taxon>Hexamitinae</taxon>
        <taxon>Spironucleus</taxon>
    </lineage>
</organism>
<evidence type="ECO:0000313" key="3">
    <source>
        <dbReference type="Proteomes" id="UP000018208"/>
    </source>
</evidence>
<dbReference type="Proteomes" id="UP000018208">
    <property type="component" value="Unassembled WGS sequence"/>
</dbReference>